<dbReference type="PANTHER" id="PTHR43540">
    <property type="entry name" value="PEROXYUREIDOACRYLATE/UREIDOACRYLATE AMIDOHYDROLASE-RELATED"/>
    <property type="match status" value="1"/>
</dbReference>
<dbReference type="Pfam" id="PF00857">
    <property type="entry name" value="Isochorismatase"/>
    <property type="match status" value="1"/>
</dbReference>
<keyword evidence="1" id="KW-0378">Hydrolase</keyword>
<keyword evidence="4" id="KW-1185">Reference proteome</keyword>
<evidence type="ECO:0000259" key="2">
    <source>
        <dbReference type="Pfam" id="PF00857"/>
    </source>
</evidence>
<organism evidence="3 4">
    <name type="scientific">Vibrio xiamenensis</name>
    <dbReference type="NCBI Taxonomy" id="861298"/>
    <lineage>
        <taxon>Bacteria</taxon>
        <taxon>Pseudomonadati</taxon>
        <taxon>Pseudomonadota</taxon>
        <taxon>Gammaproteobacteria</taxon>
        <taxon>Vibrionales</taxon>
        <taxon>Vibrionaceae</taxon>
        <taxon>Vibrio</taxon>
    </lineage>
</organism>
<dbReference type="RefSeq" id="WP_218122000.1">
    <property type="nucleotide sequence ID" value="NZ_FNDD01000007.1"/>
</dbReference>
<dbReference type="GO" id="GO:0016787">
    <property type="term" value="F:hydrolase activity"/>
    <property type="evidence" value="ECO:0007669"/>
    <property type="project" value="UniProtKB-KW"/>
</dbReference>
<reference evidence="3 4" key="1">
    <citation type="submission" date="2016-10" db="EMBL/GenBank/DDBJ databases">
        <authorList>
            <person name="de Groot N.N."/>
        </authorList>
    </citation>
    <scope>NUCLEOTIDE SEQUENCE [LARGE SCALE GENOMIC DNA]</scope>
    <source>
        <strain evidence="3 4">CGMCC 1.10228</strain>
    </source>
</reference>
<gene>
    <name evidence="3" type="ORF">SAMN04488136_1072</name>
</gene>
<protein>
    <submittedName>
        <fullName evidence="3">Nicotinamidase-related amidase</fullName>
    </submittedName>
</protein>
<dbReference type="Gene3D" id="3.40.50.850">
    <property type="entry name" value="Isochorismatase-like"/>
    <property type="match status" value="1"/>
</dbReference>
<name>A0A1G7Z5F5_9VIBR</name>
<evidence type="ECO:0000256" key="1">
    <source>
        <dbReference type="ARBA" id="ARBA00022801"/>
    </source>
</evidence>
<dbReference type="STRING" id="861298.SAMN04488136_1072"/>
<evidence type="ECO:0000313" key="4">
    <source>
        <dbReference type="Proteomes" id="UP000198854"/>
    </source>
</evidence>
<dbReference type="InterPro" id="IPR050272">
    <property type="entry name" value="Isochorismatase-like_hydrls"/>
</dbReference>
<dbReference type="AlphaFoldDB" id="A0A1G7Z5F5"/>
<dbReference type="CDD" id="cd00431">
    <property type="entry name" value="cysteine_hydrolases"/>
    <property type="match status" value="1"/>
</dbReference>
<dbReference type="InterPro" id="IPR036380">
    <property type="entry name" value="Isochorismatase-like_sf"/>
</dbReference>
<accession>A0A1G7Z5F5</accession>
<sequence>MNKKPNPMLTGNPVLLVIDIQKGCFLPYKPSATMPFMPDSTERYARARKIVDCARDNDIPIVFIQEIHHKSKLDYGRELDGNENIHCLDGAAGTPLAYEEMGIRDDDFIIQKQRYSAFFGTGLEIMLKAFKADTLIMVGGFTDVCVHYSFVDGHQHDYHCRVVEDCTAGSSPEAHQASLVAMEYLQHGAICHSDAMLAAMALHSNKD</sequence>
<evidence type="ECO:0000313" key="3">
    <source>
        <dbReference type="EMBL" id="SDH03819.1"/>
    </source>
</evidence>
<dbReference type="SUPFAM" id="SSF52499">
    <property type="entry name" value="Isochorismatase-like hydrolases"/>
    <property type="match status" value="1"/>
</dbReference>
<dbReference type="EMBL" id="FNDD01000007">
    <property type="protein sequence ID" value="SDH03819.1"/>
    <property type="molecule type" value="Genomic_DNA"/>
</dbReference>
<feature type="domain" description="Isochorismatase-like" evidence="2">
    <location>
        <begin position="14"/>
        <end position="189"/>
    </location>
</feature>
<dbReference type="InterPro" id="IPR000868">
    <property type="entry name" value="Isochorismatase-like_dom"/>
</dbReference>
<proteinExistence type="predicted"/>
<dbReference type="Proteomes" id="UP000198854">
    <property type="component" value="Unassembled WGS sequence"/>
</dbReference>